<evidence type="ECO:0000313" key="15">
    <source>
        <dbReference type="EMBL" id="EPS73961.1"/>
    </source>
</evidence>
<comment type="function">
    <text evidence="10">Pulmonary surfactant-associated proteins promote alveolar stability by lowering the surface tension at the air-liquid interface in the peripheral air spaces. SP-B increases the collapse pressure of palmitic acid to nearly 70 millinewtons per meter.</text>
</comment>
<evidence type="ECO:0000256" key="6">
    <source>
        <dbReference type="ARBA" id="ARBA00022750"/>
    </source>
</evidence>
<dbReference type="InterPro" id="IPR008139">
    <property type="entry name" value="SaposinB_dom"/>
</dbReference>
<dbReference type="SUPFAM" id="SSF47862">
    <property type="entry name" value="Saposin"/>
    <property type="match status" value="2"/>
</dbReference>
<dbReference type="PANTHER" id="PTHR11480:SF3">
    <property type="entry name" value="BCDNA.GH08312"/>
    <property type="match status" value="1"/>
</dbReference>
<sequence length="243" mass="27052">MNTRVLLVVFIMCSTWCCNARDLPSPQVSEEADTIFGLESTAELFSGKVQIGNDELCLGCENLASEALDYLLKNKTEKQILGLFHHYCSLLPSFEQQCILLVDFYGTVFFENAKAFQPGEFCRQLGLCEGAISSGLSKKDTCDICHDVVTEALLKLRDPDTELEIVKVLLNACDSVKKSTSKCKRLVFEYVPLILVNAEQFLETRDICGILRVCKSSEEDDLVESKVPLLATSYIRSNHAQSG</sequence>
<dbReference type="AlphaFoldDB" id="S8D967"/>
<dbReference type="FunFam" id="1.10.225.10:FF:000008">
    <property type="entry name" value="Pulmonary surfactant-associated protein B"/>
    <property type="match status" value="1"/>
</dbReference>
<feature type="signal peptide" evidence="13">
    <location>
        <begin position="1"/>
        <end position="20"/>
    </location>
</feature>
<dbReference type="GO" id="GO:0004190">
    <property type="term" value="F:aspartic-type endopeptidase activity"/>
    <property type="evidence" value="ECO:0007669"/>
    <property type="project" value="UniProtKB-KW"/>
</dbReference>
<dbReference type="OrthoDB" id="69496at2759"/>
<dbReference type="InterPro" id="IPR011001">
    <property type="entry name" value="Saposin-like"/>
</dbReference>
<dbReference type="InterPro" id="IPR051428">
    <property type="entry name" value="Sphingo_Act-Surfact_Prot"/>
</dbReference>
<dbReference type="Gene3D" id="1.10.225.10">
    <property type="entry name" value="Saposin-like"/>
    <property type="match status" value="2"/>
</dbReference>
<protein>
    <recommendedName>
        <fullName evidence="11">Pulmonary surfactant-associated protein B</fullName>
    </recommendedName>
    <alternativeName>
        <fullName evidence="12">Pulmonary surfactant-associated proteolipid SPL(Phe)</fullName>
    </alternativeName>
</protein>
<keyword evidence="4 13" id="KW-0732">Signal</keyword>
<evidence type="ECO:0000256" key="13">
    <source>
        <dbReference type="SAM" id="SignalP"/>
    </source>
</evidence>
<dbReference type="Proteomes" id="UP000015453">
    <property type="component" value="Unassembled WGS sequence"/>
</dbReference>
<keyword evidence="7" id="KW-0865">Zymogen</keyword>
<evidence type="ECO:0000256" key="3">
    <source>
        <dbReference type="ARBA" id="ARBA00022670"/>
    </source>
</evidence>
<keyword evidence="3" id="KW-0645">Protease</keyword>
<keyword evidence="6" id="KW-0378">Hydrolase</keyword>
<evidence type="ECO:0000256" key="8">
    <source>
        <dbReference type="ARBA" id="ARBA00023157"/>
    </source>
</evidence>
<dbReference type="SMART" id="SM00741">
    <property type="entry name" value="SapB"/>
    <property type="match status" value="2"/>
</dbReference>
<dbReference type="GO" id="GO:0006629">
    <property type="term" value="P:lipid metabolic process"/>
    <property type="evidence" value="ECO:0007669"/>
    <property type="project" value="InterPro"/>
</dbReference>
<evidence type="ECO:0000256" key="12">
    <source>
        <dbReference type="ARBA" id="ARBA00041785"/>
    </source>
</evidence>
<evidence type="ECO:0000256" key="2">
    <source>
        <dbReference type="ARBA" id="ARBA00022525"/>
    </source>
</evidence>
<dbReference type="PANTHER" id="PTHR11480">
    <property type="entry name" value="SAPOSIN-RELATED"/>
    <property type="match status" value="1"/>
</dbReference>
<dbReference type="Pfam" id="PF03489">
    <property type="entry name" value="SapB_2"/>
    <property type="match status" value="2"/>
</dbReference>
<keyword evidence="16" id="KW-1185">Reference proteome</keyword>
<feature type="domain" description="Saposin B-type" evidence="14">
    <location>
        <begin position="138"/>
        <end position="218"/>
    </location>
</feature>
<evidence type="ECO:0000259" key="14">
    <source>
        <dbReference type="PROSITE" id="PS50015"/>
    </source>
</evidence>
<evidence type="ECO:0000256" key="9">
    <source>
        <dbReference type="ARBA" id="ARBA00023180"/>
    </source>
</evidence>
<evidence type="ECO:0000256" key="7">
    <source>
        <dbReference type="ARBA" id="ARBA00023145"/>
    </source>
</evidence>
<evidence type="ECO:0000256" key="4">
    <source>
        <dbReference type="ARBA" id="ARBA00022729"/>
    </source>
</evidence>
<keyword evidence="5" id="KW-0677">Repeat</keyword>
<evidence type="ECO:0000256" key="11">
    <source>
        <dbReference type="ARBA" id="ARBA00041094"/>
    </source>
</evidence>
<dbReference type="GO" id="GO:0005576">
    <property type="term" value="C:extracellular region"/>
    <property type="evidence" value="ECO:0007669"/>
    <property type="project" value="UniProtKB-SubCell"/>
</dbReference>
<evidence type="ECO:0000313" key="16">
    <source>
        <dbReference type="Proteomes" id="UP000015453"/>
    </source>
</evidence>
<dbReference type="GO" id="GO:0006508">
    <property type="term" value="P:proteolysis"/>
    <property type="evidence" value="ECO:0007669"/>
    <property type="project" value="UniProtKB-KW"/>
</dbReference>
<keyword evidence="6" id="KW-0064">Aspartyl protease</keyword>
<dbReference type="InterPro" id="IPR008138">
    <property type="entry name" value="SapB_2"/>
</dbReference>
<proteinExistence type="predicted"/>
<comment type="subcellular location">
    <subcellularLocation>
        <location evidence="1">Secreted</location>
        <location evidence="1">Extracellular space</location>
    </subcellularLocation>
</comment>
<dbReference type="EMBL" id="AUSU01000232">
    <property type="protein sequence ID" value="EPS73961.1"/>
    <property type="molecule type" value="Genomic_DNA"/>
</dbReference>
<organism evidence="15 16">
    <name type="scientific">Genlisea aurea</name>
    <dbReference type="NCBI Taxonomy" id="192259"/>
    <lineage>
        <taxon>Eukaryota</taxon>
        <taxon>Viridiplantae</taxon>
        <taxon>Streptophyta</taxon>
        <taxon>Embryophyta</taxon>
        <taxon>Tracheophyta</taxon>
        <taxon>Spermatophyta</taxon>
        <taxon>Magnoliopsida</taxon>
        <taxon>eudicotyledons</taxon>
        <taxon>Gunneridae</taxon>
        <taxon>Pentapetalae</taxon>
        <taxon>asterids</taxon>
        <taxon>lamiids</taxon>
        <taxon>Lamiales</taxon>
        <taxon>Lentibulariaceae</taxon>
        <taxon>Genlisea</taxon>
    </lineage>
</organism>
<evidence type="ECO:0000256" key="5">
    <source>
        <dbReference type="ARBA" id="ARBA00022737"/>
    </source>
</evidence>
<gene>
    <name evidence="15" type="ORF">M569_00799</name>
</gene>
<comment type="caution">
    <text evidence="15">The sequence shown here is derived from an EMBL/GenBank/DDBJ whole genome shotgun (WGS) entry which is preliminary data.</text>
</comment>
<name>S8D967_9LAMI</name>
<dbReference type="Pfam" id="PF05184">
    <property type="entry name" value="SapB_1"/>
    <property type="match status" value="2"/>
</dbReference>
<dbReference type="InterPro" id="IPR007856">
    <property type="entry name" value="SapB_1"/>
</dbReference>
<accession>S8D967</accession>
<reference evidence="15 16" key="1">
    <citation type="journal article" date="2013" name="BMC Genomics">
        <title>The miniature genome of a carnivorous plant Genlisea aurea contains a low number of genes and short non-coding sequences.</title>
        <authorList>
            <person name="Leushkin E.V."/>
            <person name="Sutormin R.A."/>
            <person name="Nabieva E.R."/>
            <person name="Penin A.A."/>
            <person name="Kondrashov A.S."/>
            <person name="Logacheva M.D."/>
        </authorList>
    </citation>
    <scope>NUCLEOTIDE SEQUENCE [LARGE SCALE GENOMIC DNA]</scope>
</reference>
<evidence type="ECO:0000256" key="10">
    <source>
        <dbReference type="ARBA" id="ARBA00037221"/>
    </source>
</evidence>
<keyword evidence="9" id="KW-0325">Glycoprotein</keyword>
<dbReference type="PROSITE" id="PS50015">
    <property type="entry name" value="SAP_B"/>
    <property type="match status" value="2"/>
</dbReference>
<keyword evidence="2" id="KW-0964">Secreted</keyword>
<evidence type="ECO:0000256" key="1">
    <source>
        <dbReference type="ARBA" id="ARBA00004239"/>
    </source>
</evidence>
<feature type="chain" id="PRO_5004562258" description="Pulmonary surfactant-associated protein B" evidence="13">
    <location>
        <begin position="21"/>
        <end position="243"/>
    </location>
</feature>
<keyword evidence="8" id="KW-1015">Disulfide bond</keyword>
<feature type="domain" description="Saposin B-type" evidence="14">
    <location>
        <begin position="53"/>
        <end position="132"/>
    </location>
</feature>